<evidence type="ECO:0000256" key="8">
    <source>
        <dbReference type="ARBA" id="ARBA00023004"/>
    </source>
</evidence>
<evidence type="ECO:0000256" key="6">
    <source>
        <dbReference type="ARBA" id="ARBA00022741"/>
    </source>
</evidence>
<keyword evidence="11 13" id="KW-0472">Membrane</keyword>
<dbReference type="PROSITE" id="PS51711">
    <property type="entry name" value="G_FEOB"/>
    <property type="match status" value="1"/>
</dbReference>
<proteinExistence type="inferred from homology"/>
<keyword evidence="5 13" id="KW-0812">Transmembrane</keyword>
<feature type="transmembrane region" description="Helical" evidence="13">
    <location>
        <begin position="515"/>
        <end position="537"/>
    </location>
</feature>
<keyword evidence="9" id="KW-0406">Ion transport</keyword>
<dbReference type="Pfam" id="PF07664">
    <property type="entry name" value="FeoB_C"/>
    <property type="match status" value="1"/>
</dbReference>
<dbReference type="InterPro" id="IPR006073">
    <property type="entry name" value="GTP-bd"/>
</dbReference>
<dbReference type="InterPro" id="IPR003373">
    <property type="entry name" value="Fe2_transport_prot-B"/>
</dbReference>
<dbReference type="Proteomes" id="UP001500298">
    <property type="component" value="Unassembled WGS sequence"/>
</dbReference>
<keyword evidence="8 13" id="KW-0408">Iron</keyword>
<dbReference type="SUPFAM" id="SSF52540">
    <property type="entry name" value="P-loop containing nucleoside triphosphate hydrolases"/>
    <property type="match status" value="1"/>
</dbReference>
<feature type="transmembrane region" description="Helical" evidence="13">
    <location>
        <begin position="393"/>
        <end position="414"/>
    </location>
</feature>
<comment type="caution">
    <text evidence="15">The sequence shown here is derived from an EMBL/GenBank/DDBJ whole genome shotgun (WGS) entry which is preliminary data.</text>
</comment>
<evidence type="ECO:0000256" key="1">
    <source>
        <dbReference type="ARBA" id="ARBA00004651"/>
    </source>
</evidence>
<dbReference type="Pfam" id="PF02421">
    <property type="entry name" value="FeoB_N"/>
    <property type="match status" value="1"/>
</dbReference>
<dbReference type="InterPro" id="IPR011642">
    <property type="entry name" value="Gate_dom"/>
</dbReference>
<feature type="domain" description="FeoB-type G" evidence="14">
    <location>
        <begin position="5"/>
        <end position="172"/>
    </location>
</feature>
<dbReference type="EMBL" id="BAABJX010000054">
    <property type="protein sequence ID" value="GAA4846516.1"/>
    <property type="molecule type" value="Genomic_DNA"/>
</dbReference>
<dbReference type="InterPro" id="IPR030389">
    <property type="entry name" value="G_FEOB_dom"/>
</dbReference>
<gene>
    <name evidence="15" type="primary">feoB</name>
    <name evidence="15" type="ORF">GCM10023331_34090</name>
</gene>
<evidence type="ECO:0000256" key="5">
    <source>
        <dbReference type="ARBA" id="ARBA00022692"/>
    </source>
</evidence>
<comment type="similarity">
    <text evidence="13">Belongs to the TRAFAC class TrmE-Era-EngA-EngB-Septin-like GTPase superfamily. FeoB GTPase (TC 9.A.8) family.</text>
</comment>
<dbReference type="InterPro" id="IPR050860">
    <property type="entry name" value="FeoB_GTPase"/>
</dbReference>
<organism evidence="15 16">
    <name type="scientific">Algivirga pacifica</name>
    <dbReference type="NCBI Taxonomy" id="1162670"/>
    <lineage>
        <taxon>Bacteria</taxon>
        <taxon>Pseudomonadati</taxon>
        <taxon>Bacteroidota</taxon>
        <taxon>Cytophagia</taxon>
        <taxon>Cytophagales</taxon>
        <taxon>Flammeovirgaceae</taxon>
        <taxon>Algivirga</taxon>
    </lineage>
</organism>
<evidence type="ECO:0000256" key="10">
    <source>
        <dbReference type="ARBA" id="ARBA00023134"/>
    </source>
</evidence>
<protein>
    <recommendedName>
        <fullName evidence="12 13">Ferrous iron transport protein B</fullName>
    </recommendedName>
</protein>
<feature type="transmembrane region" description="Helical" evidence="13">
    <location>
        <begin position="463"/>
        <end position="484"/>
    </location>
</feature>
<evidence type="ECO:0000256" key="4">
    <source>
        <dbReference type="ARBA" id="ARBA00022496"/>
    </source>
</evidence>
<name>A0ABP9DIV7_9BACT</name>
<comment type="function">
    <text evidence="13">Probable transporter of a GTP-driven Fe(2+) uptake system.</text>
</comment>
<evidence type="ECO:0000259" key="14">
    <source>
        <dbReference type="PROSITE" id="PS51711"/>
    </source>
</evidence>
<keyword evidence="10 13" id="KW-0342">GTP-binding</keyword>
<feature type="transmembrane region" description="Helical" evidence="13">
    <location>
        <begin position="656"/>
        <end position="675"/>
    </location>
</feature>
<evidence type="ECO:0000256" key="12">
    <source>
        <dbReference type="NCBIfam" id="TIGR00437"/>
    </source>
</evidence>
<dbReference type="PANTHER" id="PTHR43185">
    <property type="entry name" value="FERROUS IRON TRANSPORT PROTEIN B"/>
    <property type="match status" value="1"/>
</dbReference>
<feature type="transmembrane region" description="Helical" evidence="13">
    <location>
        <begin position="342"/>
        <end position="366"/>
    </location>
</feature>
<reference evidence="16" key="1">
    <citation type="journal article" date="2019" name="Int. J. Syst. Evol. Microbiol.">
        <title>The Global Catalogue of Microorganisms (GCM) 10K type strain sequencing project: providing services to taxonomists for standard genome sequencing and annotation.</title>
        <authorList>
            <consortium name="The Broad Institute Genomics Platform"/>
            <consortium name="The Broad Institute Genome Sequencing Center for Infectious Disease"/>
            <person name="Wu L."/>
            <person name="Ma J."/>
        </authorList>
    </citation>
    <scope>NUCLEOTIDE SEQUENCE [LARGE SCALE GENOMIC DNA]</scope>
    <source>
        <strain evidence="16">JCM 18326</strain>
    </source>
</reference>
<dbReference type="NCBIfam" id="TIGR00437">
    <property type="entry name" value="feoB"/>
    <property type="match status" value="1"/>
</dbReference>
<evidence type="ECO:0000256" key="11">
    <source>
        <dbReference type="ARBA" id="ARBA00023136"/>
    </source>
</evidence>
<comment type="subcellular location">
    <subcellularLocation>
        <location evidence="13">Cell inner membrane</location>
        <topology evidence="13">Multi-pass membrane protein</topology>
    </subcellularLocation>
    <subcellularLocation>
        <location evidence="1">Cell membrane</location>
        <topology evidence="1">Multi-pass membrane protein</topology>
    </subcellularLocation>
</comment>
<evidence type="ECO:0000313" key="15">
    <source>
        <dbReference type="EMBL" id="GAA4846516.1"/>
    </source>
</evidence>
<keyword evidence="4 13" id="KW-0410">Iron transport</keyword>
<feature type="transmembrane region" description="Helical" evidence="13">
    <location>
        <begin position="435"/>
        <end position="457"/>
    </location>
</feature>
<evidence type="ECO:0000256" key="3">
    <source>
        <dbReference type="ARBA" id="ARBA00022475"/>
    </source>
</evidence>
<evidence type="ECO:0000256" key="2">
    <source>
        <dbReference type="ARBA" id="ARBA00022448"/>
    </source>
</evidence>
<accession>A0ABP9DIV7</accession>
<feature type="transmembrane region" description="Helical" evidence="13">
    <location>
        <begin position="285"/>
        <end position="305"/>
    </location>
</feature>
<dbReference type="Pfam" id="PF07670">
    <property type="entry name" value="Gate"/>
    <property type="match status" value="2"/>
</dbReference>
<evidence type="ECO:0000256" key="9">
    <source>
        <dbReference type="ARBA" id="ARBA00023065"/>
    </source>
</evidence>
<dbReference type="Gene3D" id="3.40.50.300">
    <property type="entry name" value="P-loop containing nucleotide triphosphate hydrolases"/>
    <property type="match status" value="1"/>
</dbReference>
<sequence length="708" mass="78020">MSKQEVTIGLLGNPNVGKSSIFNQLTGLRQKVGNYAGVTVDKKIGFFSISEDTKAKVIDFPGTYSLYPTSMDERVVLNTFTNPNSPNYPEVVLYVAEAGNLERHLLLLSQIRDLGVKVMLLVTMHDLGHKKGEVYHLNELEKSLEIPVYQVNGRTGEGLDAVKDGLSTMLSQASAPANHQHLYHPNQEVKAITEAIQTDLQVHNAYQALLLAHHYEQLPFLSAAEKERIATISKEHTFQSIKLQVDETMARYNEFTPLVQKAVSKPQEVPGSTTEKIDRILTHPILGPFIFFAILAFVFQAIFTWSEVPMTLIEEAFNGMGELVRSILPAEAWYTSLIADGIIAGLGGVLVFIPQIAILFFLISLLEEVGYMSRAVYLFDSIMQKFGMNGRSIVALISGGACAIPAVMATRTITNWKERLITIMVTPLISCSARIPVYAILIAFAVPSVTVAGFINLQALTFIGLYVLGAVSALIIAFLMKLVFKTQEQSLLMLELPDYKAPHWKNIFTNVYEKVLTFVTEAGQVIIVVSMVLWALASYGPGNSMEQAEQTAVAEAQAQQLDETATADLIAAKQIEVSYAGMIGHAIEPVIQPLGFDWKIGIALISSFAAREVFVGTMATIYSIGSAGEDEDTLRERMDKEVTAEGNKVFTPATSFSLLIFYVFAMQCMATLAVVKRETKSWKWPVIQMAYMGALAYVGSWITYLIMS</sequence>
<dbReference type="RefSeq" id="WP_345373984.1">
    <property type="nucleotide sequence ID" value="NZ_BAABJX010000054.1"/>
</dbReference>
<keyword evidence="3" id="KW-1003">Cell membrane</keyword>
<evidence type="ECO:0000256" key="13">
    <source>
        <dbReference type="RuleBase" id="RU362098"/>
    </source>
</evidence>
<feature type="transmembrane region" description="Helical" evidence="13">
    <location>
        <begin position="687"/>
        <end position="707"/>
    </location>
</feature>
<dbReference type="PRINTS" id="PR00326">
    <property type="entry name" value="GTP1OBG"/>
</dbReference>
<keyword evidence="7 13" id="KW-1133">Transmembrane helix</keyword>
<keyword evidence="16" id="KW-1185">Reference proteome</keyword>
<dbReference type="PANTHER" id="PTHR43185:SF1">
    <property type="entry name" value="FE(2+) TRANSPORTER FEOB"/>
    <property type="match status" value="1"/>
</dbReference>
<keyword evidence="6" id="KW-0547">Nucleotide-binding</keyword>
<evidence type="ECO:0000313" key="16">
    <source>
        <dbReference type="Proteomes" id="UP001500298"/>
    </source>
</evidence>
<dbReference type="CDD" id="cd01879">
    <property type="entry name" value="FeoB"/>
    <property type="match status" value="1"/>
</dbReference>
<dbReference type="InterPro" id="IPR027417">
    <property type="entry name" value="P-loop_NTPase"/>
</dbReference>
<keyword evidence="2 13" id="KW-0813">Transport</keyword>
<evidence type="ECO:0000256" key="7">
    <source>
        <dbReference type="ARBA" id="ARBA00022989"/>
    </source>
</evidence>
<dbReference type="InterPro" id="IPR011640">
    <property type="entry name" value="Fe2_transport_prot_B_C"/>
</dbReference>